<evidence type="ECO:0000256" key="2">
    <source>
        <dbReference type="ARBA" id="ARBA00007313"/>
    </source>
</evidence>
<dbReference type="InterPro" id="IPR008964">
    <property type="entry name" value="Invasin/intimin_cell_adhesion"/>
</dbReference>
<dbReference type="PROSITE" id="PS51257">
    <property type="entry name" value="PROKAR_LIPOPROTEIN"/>
    <property type="match status" value="1"/>
</dbReference>
<comment type="subcellular location">
    <subcellularLocation>
        <location evidence="1">Nucleus membrane</location>
        <topology evidence="1">Single-pass membrane protein</topology>
    </subcellularLocation>
</comment>
<dbReference type="SUPFAM" id="SSF49373">
    <property type="entry name" value="Invasin/intimin cell-adhesion fragments"/>
    <property type="match status" value="1"/>
</dbReference>
<dbReference type="VEuPathDB" id="VectorBase:RPRC000645"/>
<dbReference type="Proteomes" id="UP000015103">
    <property type="component" value="Unassembled WGS sequence"/>
</dbReference>
<evidence type="ECO:0000259" key="9">
    <source>
        <dbReference type="Pfam" id="PF22962"/>
    </source>
</evidence>
<dbReference type="InterPro" id="IPR055096">
    <property type="entry name" value="Ig_NUP210_1st"/>
</dbReference>
<keyword evidence="8" id="KW-0539">Nucleus</keyword>
<evidence type="ECO:0000256" key="8">
    <source>
        <dbReference type="ARBA" id="ARBA00023242"/>
    </source>
</evidence>
<evidence type="ECO:0000259" key="11">
    <source>
        <dbReference type="Pfam" id="PF22969"/>
    </source>
</evidence>
<keyword evidence="4" id="KW-0732">Signal</keyword>
<dbReference type="InterPro" id="IPR055097">
    <property type="entry name" value="Ig_NUP210_2nd"/>
</dbReference>
<dbReference type="EnsemblMetazoa" id="RPRC000645-RA">
    <property type="protein sequence ID" value="RPRC000645-PA"/>
    <property type="gene ID" value="RPRC000645"/>
</dbReference>
<dbReference type="STRING" id="13249.T1H9E2"/>
<evidence type="ECO:0008006" key="14">
    <source>
        <dbReference type="Google" id="ProtNLM"/>
    </source>
</evidence>
<keyword evidence="5" id="KW-1133">Transmembrane helix</keyword>
<evidence type="ECO:0000256" key="1">
    <source>
        <dbReference type="ARBA" id="ARBA00004590"/>
    </source>
</evidence>
<dbReference type="Pfam" id="PF26182">
    <property type="entry name" value="Ig_NUP210_5th"/>
    <property type="match status" value="1"/>
</dbReference>
<dbReference type="Pfam" id="PF22962">
    <property type="entry name" value="Ig_NUP210_7th"/>
    <property type="match status" value="1"/>
</dbReference>
<evidence type="ECO:0000256" key="7">
    <source>
        <dbReference type="ARBA" id="ARBA00023180"/>
    </source>
</evidence>
<dbReference type="PANTHER" id="PTHR23019:SF0">
    <property type="entry name" value="NUCLEAR PORE MEMBRANE GLYCOPROTEIN 210"/>
    <property type="match status" value="1"/>
</dbReference>
<keyword evidence="7" id="KW-0325">Glycoprotein</keyword>
<dbReference type="HOGENOM" id="CLU_324995_0_0_1"/>
<accession>T1H9E2</accession>
<dbReference type="InParanoid" id="T1H9E2"/>
<proteinExistence type="inferred from homology"/>
<dbReference type="PANTHER" id="PTHR23019">
    <property type="entry name" value="NUCLEAR PORE MEMBRANE GLYCOPROTEIN GP210-RELATED"/>
    <property type="match status" value="1"/>
</dbReference>
<evidence type="ECO:0000256" key="6">
    <source>
        <dbReference type="ARBA" id="ARBA00023136"/>
    </source>
</evidence>
<dbReference type="InterPro" id="IPR045197">
    <property type="entry name" value="NUP210-like"/>
</dbReference>
<evidence type="ECO:0000256" key="4">
    <source>
        <dbReference type="ARBA" id="ARBA00022729"/>
    </source>
</evidence>
<comment type="similarity">
    <text evidence="2">Belongs to the NUP210 family.</text>
</comment>
<keyword evidence="3" id="KW-0812">Transmembrane</keyword>
<feature type="domain" description="NUP210 Ig-like" evidence="11">
    <location>
        <begin position="117"/>
        <end position="221"/>
    </location>
</feature>
<dbReference type="GO" id="GO:0005643">
    <property type="term" value="C:nuclear pore"/>
    <property type="evidence" value="ECO:0007669"/>
    <property type="project" value="TreeGrafter"/>
</dbReference>
<protein>
    <recommendedName>
        <fullName evidence="14">BIG2 domain-containing protein</fullName>
    </recommendedName>
</protein>
<keyword evidence="13" id="KW-1185">Reference proteome</keyword>
<evidence type="ECO:0000256" key="5">
    <source>
        <dbReference type="ARBA" id="ARBA00022989"/>
    </source>
</evidence>
<name>T1H9E2_RHOPR</name>
<dbReference type="Pfam" id="PF22969">
    <property type="entry name" value="Ig_NUP210_2nd"/>
    <property type="match status" value="1"/>
</dbReference>
<dbReference type="Gene3D" id="2.60.40.1080">
    <property type="match status" value="1"/>
</dbReference>
<feature type="domain" description="NUP210 Ig-like" evidence="9">
    <location>
        <begin position="618"/>
        <end position="724"/>
    </location>
</feature>
<evidence type="ECO:0000313" key="13">
    <source>
        <dbReference type="Proteomes" id="UP000015103"/>
    </source>
</evidence>
<organism evidence="12 13">
    <name type="scientific">Rhodnius prolixus</name>
    <name type="common">Triatomid bug</name>
    <dbReference type="NCBI Taxonomy" id="13249"/>
    <lineage>
        <taxon>Eukaryota</taxon>
        <taxon>Metazoa</taxon>
        <taxon>Ecdysozoa</taxon>
        <taxon>Arthropoda</taxon>
        <taxon>Hexapoda</taxon>
        <taxon>Insecta</taxon>
        <taxon>Pterygota</taxon>
        <taxon>Neoptera</taxon>
        <taxon>Paraneoptera</taxon>
        <taxon>Hemiptera</taxon>
        <taxon>Heteroptera</taxon>
        <taxon>Panheteroptera</taxon>
        <taxon>Cimicomorpha</taxon>
        <taxon>Reduviidae</taxon>
        <taxon>Triatominae</taxon>
        <taxon>Rhodnius</taxon>
    </lineage>
</organism>
<evidence type="ECO:0000256" key="3">
    <source>
        <dbReference type="ARBA" id="ARBA00022692"/>
    </source>
</evidence>
<dbReference type="AlphaFoldDB" id="T1H9E2"/>
<evidence type="ECO:0000259" key="10">
    <source>
        <dbReference type="Pfam" id="PF22967"/>
    </source>
</evidence>
<dbReference type="GO" id="GO:0031965">
    <property type="term" value="C:nuclear membrane"/>
    <property type="evidence" value="ECO:0007669"/>
    <property type="project" value="UniProtKB-SubCell"/>
</dbReference>
<sequence length="888" mass="97730">MKTFFGWIITLIFSISCGCASKLNVPRVLLPVFRDISVNFTLEVTGIGCYKWSSSRPDLVSVSIAPGLKCSRNAVVKVVTSEMCKNTAVVLAQEQDLGHILRADVILDVVNSLTMVTKTRKLHLDEPPELFEVRALDKYGNMFTSLLGAEFQWLITNLKGSSSTMARVMPFRESTYETPEAIKEFEKSGKQGYIALLEGLHMGSAKVSVKLQHPEYDQVPPEVVHITIVTSLILEPSHALIMKGDIIHFRLLQVEKLIEIDTLHTKYYLKSLDESIASISGFEVNGLRFGHVTLELYDFAVTENMLAIAEAKLVVVSPLELTLSVIPDFSIITGEPAIILSRVFSSEGQEILLGDKAHVSIDLPLDIFVASSHSVNGSIIHGRGRKAGNGIINATLITPSRIGSEALSTSTHLYVYPELSVYPSPLIFPWHPSLAGSYSTTLKASGGDGTYTWQTEETSVAIVNDEGTVVPTGLGSTGIHVYMKSHTYGWASADVIVIEPSNLELVRPLTQVEVGEMAEVYIIVTGLHIFPNGTAKKFAFSNCQHMQFNIKIDTGFTHDSTIPNESLTHGACAVVKIISAEPAISTICVSFKKENGNEIEKRTVVAAYEKLRVVEPISKTTTLAVGSSRQVVFDGGPIPFLCKVREEFQLSKLFNSLTRSVTLSAQNTWSYDFLVDRHNHYVIKVTCEKLGMGKLTLSLKAVENCKDTTVVGQKYSASLEVMCASPSVIRLKPFVVTACPRTHSNAIYVNKNSVVEFMLIIMDADGHKFDNATSLHYKWSADNSLVVIDETETVNLNYTHKSDYIAKTCISAVPKTKVIPGEHYKAVEAHDRTGIVHIQVACQENQVDANFEVIVVNEPKIVPNQVVIFNHPDNRIRLTVSEGSVKRL</sequence>
<dbReference type="Pfam" id="PF22967">
    <property type="entry name" value="Ig_NUP210_1st"/>
    <property type="match status" value="1"/>
</dbReference>
<feature type="domain" description="NUP210 Ig-like" evidence="10">
    <location>
        <begin position="21"/>
        <end position="108"/>
    </location>
</feature>
<reference evidence="12" key="1">
    <citation type="submission" date="2015-05" db="UniProtKB">
        <authorList>
            <consortium name="EnsemblMetazoa"/>
        </authorList>
    </citation>
    <scope>IDENTIFICATION</scope>
</reference>
<evidence type="ECO:0000313" key="12">
    <source>
        <dbReference type="EnsemblMetazoa" id="RPRC000645-PA"/>
    </source>
</evidence>
<dbReference type="EMBL" id="ACPB03022355">
    <property type="status" value="NOT_ANNOTATED_CDS"/>
    <property type="molecule type" value="Genomic_DNA"/>
</dbReference>
<keyword evidence="6" id="KW-0472">Membrane</keyword>
<dbReference type="InterPro" id="IPR055099">
    <property type="entry name" value="Ig_NUP210_7th"/>
</dbReference>
<dbReference type="OMA" id="DESGCYE"/>
<dbReference type="eggNOG" id="KOG1833">
    <property type="taxonomic scope" value="Eukaryota"/>
</dbReference>